<dbReference type="GO" id="GO:0015074">
    <property type="term" value="P:DNA integration"/>
    <property type="evidence" value="ECO:0007669"/>
    <property type="project" value="InterPro"/>
</dbReference>
<dbReference type="Pfam" id="PF13976">
    <property type="entry name" value="gag_pre-integrs"/>
    <property type="match status" value="1"/>
</dbReference>
<feature type="domain" description="Integrase catalytic" evidence="8">
    <location>
        <begin position="551"/>
        <end position="717"/>
    </location>
</feature>
<keyword evidence="1" id="KW-0645">Protease</keyword>
<keyword evidence="5" id="KW-0863">Zinc-finger</keyword>
<dbReference type="Proteomes" id="UP001497516">
    <property type="component" value="Chromosome 6"/>
</dbReference>
<evidence type="ECO:0000256" key="5">
    <source>
        <dbReference type="PROSITE-ProRule" id="PRU00047"/>
    </source>
</evidence>
<dbReference type="InterPro" id="IPR001584">
    <property type="entry name" value="Integrase_cat-core"/>
</dbReference>
<accession>A0AAV2F0G6</accession>
<evidence type="ECO:0000256" key="3">
    <source>
        <dbReference type="ARBA" id="ARBA00022750"/>
    </source>
</evidence>
<dbReference type="EMBL" id="OZ034819">
    <property type="protein sequence ID" value="CAL1391452.1"/>
    <property type="molecule type" value="Genomic_DNA"/>
</dbReference>
<dbReference type="InterPro" id="IPR043502">
    <property type="entry name" value="DNA/RNA_pol_sf"/>
</dbReference>
<dbReference type="SUPFAM" id="SSF56672">
    <property type="entry name" value="DNA/RNA polymerases"/>
    <property type="match status" value="1"/>
</dbReference>
<dbReference type="Pfam" id="PF14223">
    <property type="entry name" value="Retrotran_gag_2"/>
    <property type="match status" value="1"/>
</dbReference>
<keyword evidence="5" id="KW-0862">Zinc</keyword>
<protein>
    <recommendedName>
        <fullName evidence="11">Polyprotein</fullName>
    </recommendedName>
</protein>
<dbReference type="Pfam" id="PF07727">
    <property type="entry name" value="RVT_2"/>
    <property type="match status" value="1"/>
</dbReference>
<feature type="region of interest" description="Disordered" evidence="6">
    <location>
        <begin position="189"/>
        <end position="255"/>
    </location>
</feature>
<dbReference type="Pfam" id="PF00665">
    <property type="entry name" value="rve"/>
    <property type="match status" value="1"/>
</dbReference>
<keyword evidence="2" id="KW-0479">Metal-binding</keyword>
<dbReference type="InterPro" id="IPR057670">
    <property type="entry name" value="SH3_retrovirus"/>
</dbReference>
<dbReference type="GO" id="GO:0004190">
    <property type="term" value="F:aspartic-type endopeptidase activity"/>
    <property type="evidence" value="ECO:0007669"/>
    <property type="project" value="UniProtKB-KW"/>
</dbReference>
<evidence type="ECO:0000259" key="7">
    <source>
        <dbReference type="PROSITE" id="PS50158"/>
    </source>
</evidence>
<evidence type="ECO:0000313" key="9">
    <source>
        <dbReference type="EMBL" id="CAL1391452.1"/>
    </source>
</evidence>
<feature type="compositionally biased region" description="Basic and acidic residues" evidence="6">
    <location>
        <begin position="219"/>
        <end position="229"/>
    </location>
</feature>
<evidence type="ECO:0000313" key="10">
    <source>
        <dbReference type="Proteomes" id="UP001497516"/>
    </source>
</evidence>
<dbReference type="GO" id="GO:0006508">
    <property type="term" value="P:proteolysis"/>
    <property type="evidence" value="ECO:0007669"/>
    <property type="project" value="UniProtKB-KW"/>
</dbReference>
<evidence type="ECO:0000256" key="6">
    <source>
        <dbReference type="SAM" id="MobiDB-lite"/>
    </source>
</evidence>
<dbReference type="InterPro" id="IPR001878">
    <property type="entry name" value="Znf_CCHC"/>
</dbReference>
<name>A0AAV2F0G6_9ROSI</name>
<dbReference type="Gene3D" id="4.10.60.10">
    <property type="entry name" value="Zinc finger, CCHC-type"/>
    <property type="match status" value="1"/>
</dbReference>
<feature type="compositionally biased region" description="Polar residues" evidence="6">
    <location>
        <begin position="205"/>
        <end position="214"/>
    </location>
</feature>
<evidence type="ECO:0000259" key="8">
    <source>
        <dbReference type="PROSITE" id="PS50994"/>
    </source>
</evidence>
<dbReference type="PANTHER" id="PTHR42648">
    <property type="entry name" value="TRANSPOSASE, PUTATIVE-RELATED"/>
    <property type="match status" value="1"/>
</dbReference>
<keyword evidence="4" id="KW-0378">Hydrolase</keyword>
<dbReference type="SUPFAM" id="SSF57756">
    <property type="entry name" value="Retrovirus zinc finger-like domains"/>
    <property type="match status" value="1"/>
</dbReference>
<reference evidence="9 10" key="1">
    <citation type="submission" date="2024-04" db="EMBL/GenBank/DDBJ databases">
        <authorList>
            <person name="Fracassetti M."/>
        </authorList>
    </citation>
    <scope>NUCLEOTIDE SEQUENCE [LARGE SCALE GENOMIC DNA]</scope>
</reference>
<feature type="region of interest" description="Disordered" evidence="6">
    <location>
        <begin position="795"/>
        <end position="889"/>
    </location>
</feature>
<dbReference type="PROSITE" id="PS50994">
    <property type="entry name" value="INTEGRASE"/>
    <property type="match status" value="1"/>
</dbReference>
<dbReference type="CDD" id="cd09272">
    <property type="entry name" value="RNase_HI_RT_Ty1"/>
    <property type="match status" value="1"/>
</dbReference>
<keyword evidence="10" id="KW-1185">Reference proteome</keyword>
<evidence type="ECO:0000256" key="1">
    <source>
        <dbReference type="ARBA" id="ARBA00022670"/>
    </source>
</evidence>
<organism evidence="9 10">
    <name type="scientific">Linum trigynum</name>
    <dbReference type="NCBI Taxonomy" id="586398"/>
    <lineage>
        <taxon>Eukaryota</taxon>
        <taxon>Viridiplantae</taxon>
        <taxon>Streptophyta</taxon>
        <taxon>Embryophyta</taxon>
        <taxon>Tracheophyta</taxon>
        <taxon>Spermatophyta</taxon>
        <taxon>Magnoliopsida</taxon>
        <taxon>eudicotyledons</taxon>
        <taxon>Gunneridae</taxon>
        <taxon>Pentapetalae</taxon>
        <taxon>rosids</taxon>
        <taxon>fabids</taxon>
        <taxon>Malpighiales</taxon>
        <taxon>Linaceae</taxon>
        <taxon>Linum</taxon>
    </lineage>
</organism>
<dbReference type="InterPro" id="IPR013103">
    <property type="entry name" value="RVT_2"/>
</dbReference>
<dbReference type="SMART" id="SM00343">
    <property type="entry name" value="ZnF_C2HC"/>
    <property type="match status" value="1"/>
</dbReference>
<dbReference type="InterPro" id="IPR012337">
    <property type="entry name" value="RNaseH-like_sf"/>
</dbReference>
<feature type="compositionally biased region" description="Basic and acidic residues" evidence="6">
    <location>
        <begin position="854"/>
        <end position="863"/>
    </location>
</feature>
<proteinExistence type="predicted"/>
<dbReference type="Pfam" id="PF22936">
    <property type="entry name" value="Pol_BBD"/>
    <property type="match status" value="1"/>
</dbReference>
<evidence type="ECO:0008006" key="11">
    <source>
        <dbReference type="Google" id="ProtNLM"/>
    </source>
</evidence>
<dbReference type="Gene3D" id="3.30.420.10">
    <property type="entry name" value="Ribonuclease H-like superfamily/Ribonuclease H"/>
    <property type="match status" value="1"/>
</dbReference>
<feature type="domain" description="CCHC-type" evidence="7">
    <location>
        <begin position="262"/>
        <end position="275"/>
    </location>
</feature>
<feature type="compositionally biased region" description="Polar residues" evidence="6">
    <location>
        <begin position="823"/>
        <end position="835"/>
    </location>
</feature>
<evidence type="ECO:0000256" key="4">
    <source>
        <dbReference type="ARBA" id="ARBA00022801"/>
    </source>
</evidence>
<gene>
    <name evidence="9" type="ORF">LTRI10_LOCUS32173</name>
</gene>
<dbReference type="InterPro" id="IPR025724">
    <property type="entry name" value="GAG-pre-integrase_dom"/>
</dbReference>
<dbReference type="PROSITE" id="PS50158">
    <property type="entry name" value="ZF_CCHC"/>
    <property type="match status" value="1"/>
</dbReference>
<dbReference type="InterPro" id="IPR036397">
    <property type="entry name" value="RNaseH_sf"/>
</dbReference>
<keyword evidence="3" id="KW-0064">Aspartyl protease</keyword>
<dbReference type="GO" id="GO:0003676">
    <property type="term" value="F:nucleic acid binding"/>
    <property type="evidence" value="ECO:0007669"/>
    <property type="project" value="InterPro"/>
</dbReference>
<dbReference type="Pfam" id="PF25597">
    <property type="entry name" value="SH3_retrovirus"/>
    <property type="match status" value="1"/>
</dbReference>
<dbReference type="GO" id="GO:0008270">
    <property type="term" value="F:zinc ion binding"/>
    <property type="evidence" value="ECO:0007669"/>
    <property type="project" value="UniProtKB-KW"/>
</dbReference>
<dbReference type="InterPro" id="IPR036875">
    <property type="entry name" value="Znf_CCHC_sf"/>
</dbReference>
<dbReference type="InterPro" id="IPR039537">
    <property type="entry name" value="Retrotran_Ty1/copia-like"/>
</dbReference>
<dbReference type="Pfam" id="PF00098">
    <property type="entry name" value="zf-CCHC"/>
    <property type="match status" value="1"/>
</dbReference>
<dbReference type="InterPro" id="IPR054722">
    <property type="entry name" value="PolX-like_BBD"/>
</dbReference>
<dbReference type="SUPFAM" id="SSF53098">
    <property type="entry name" value="Ribonuclease H-like"/>
    <property type="match status" value="1"/>
</dbReference>
<dbReference type="PANTHER" id="PTHR42648:SF18">
    <property type="entry name" value="RETROTRANSPOSON, UNCLASSIFIED-LIKE PROTEIN"/>
    <property type="match status" value="1"/>
</dbReference>
<evidence type="ECO:0000256" key="2">
    <source>
        <dbReference type="ARBA" id="ARBA00022723"/>
    </source>
</evidence>
<sequence length="1402" mass="160957">MDVVGSIKKLNNQNYSTWATCLESYLQGQGLWSLIGGSETREPAGDNDAIEKWKMRAGKAMFAIKVTIEDEMLEHVRYTTTPKDAWDTLASRFSKKNDMKLQLLENELLSTVQGKMTVSQYFTKIKSICREITELDLKSKIEEDRMRRIIIHDLAPEYRSFIAAVQGWPTPPTLEQLENLLTNQETLTKKGNGESTANEEEALFSNRQKGQFTRKNFRPRQDKEQDSPRQPRYQNARRGRPRVWQGQEKKPNNNFKRENDGCYNCGKKGHYARDCWHKKRMEGNAAMSSNPEEHSEEEWNLEVSAASAEVIEECAEEASDCDLVLSTMTEEYQNILEIEEEDGVDQALATSHQKSVDYKKNWIFDSGCSNHMTGDKEKLKDTTKYEGRRVVVTANNAKLPISHVGRTMVTSSCNSKEFQLDEVYHVPGIKKNLLSITQLTAPGNYVVFGPDDVKVCKEIKIVGTPLMEGLKKDSMYVMSAESAYIDRARKNDTVDLWHARLGHVSYHKLQVMMKKSMLKGLSQLEVRDNIVCAGCQYGKAHQLPYEESHYKAKEPLQLVHSDVFGRVKQTSISGCRYMVTFIDDYSRYVWVAFMKEKSETFMKFKEFKEKVEAELGRRIKVLRTDNGGEYKSDEFYDYLKRHKIRRQLTCPRTPQQNGVAERKNRHLAEVVRSMLHAKNVPGRFWAECMKTAVYITNKLPQARFGFISPFEKIWKMKPTVSHLRVFGCVCYVLVPEQERSKFDKKAKRCIFLGYDSERKGWRCYDPTTNKAMVSRNVVFDEASSWWTPVEVLLPDKEKESQAQESEGEQSEVKESTHPDPMPESSQSKVMQSPNLKETGEFEEFLPSQEGMPKTNDDEQPELRRSKRPRRSNPKYANAAIIEEEKEPTSYEEASKHEKWRKAMKEEIRALIENETWEIVPKPMNAQPISCKWIYKVKTRPDGSVKRYKARLVARGFSQQYGLDYDETFSPVAKITTVRVLLALAATKGWKLWQMDVKNAFLHGELDREIYMDQPQGFESVTHPGYVCKLKKALYGLKQAPRAWYGKIAEYLDRNGYMLAPADSSLFVKNRQGKLSIVLVYVDDLIITGDDVAVISQIKENLSVRFRMKELGELRHFLGLEVERTKEGLFLCQHKYAKDLLEKYGMLECKPVTTPVEISAKLCSTEGKDLEDRTIYRQLVGSLIYLTLTRPDISYAVGLVSRFMESPKKPHLEAAKRILRYVKGTVNHGIFYKRGGTGELVGYCDADYAGDLDTRKSTTGYVFSIGSGPVSWCSKKQSTVALSTTEAEYKASAMAAQECVWLVQLLQNLGQQVNYSVPIYCDNQSAMRLVENSVFHARTKHVEVQYHFIREKVLQGFVSMKYVNTEDQVADIFTKGLSGPRLQDLTRRLGVTEKDQIYFKGEN</sequence>